<dbReference type="Proteomes" id="UP000281549">
    <property type="component" value="Unassembled WGS sequence"/>
</dbReference>
<evidence type="ECO:0000256" key="3">
    <source>
        <dbReference type="SAM" id="SignalP"/>
    </source>
</evidence>
<protein>
    <submittedName>
        <fullName evidence="4">Uncharacterized protein</fullName>
    </submittedName>
</protein>
<keyword evidence="2" id="KW-0812">Transmembrane</keyword>
<accession>A0A4P9YEG6</accession>
<dbReference type="AlphaFoldDB" id="A0A4P9YEG6"/>
<evidence type="ECO:0000313" key="4">
    <source>
        <dbReference type="EMBL" id="RKP17883.1"/>
    </source>
</evidence>
<sequence>MLKEICLLLFTLSAVLCSGTNLNNPASLHNILNPCDSLTKISFEDEQDVESLYGEDDFDDSKSVTISSKSSTAKVLGKRRSNVDAQIDGNSHGNGMHEVMSITPVQDSESNQEDLKVNSKYKGRIRLSLDERRKIEDLVRQGKAICDIVDLLAQYKHDGLWGRSVSRRTVSRIYNEIKKQKYFSSQTVGNDDDELDEFDELDEAVNNDGSVESIPPVPADTNNKPGLSTAYKRKSVKARLSKDERKKIEDMVRECKTVTEMVNLLREEHRKGILKRPGKYYFQNTQGSQITGKLINLQINTTFHLGRFLIISIILVYIHRKYKT</sequence>
<feature type="chain" id="PRO_5020893304" evidence="3">
    <location>
        <begin position="18"/>
        <end position="324"/>
    </location>
</feature>
<feature type="signal peptide" evidence="3">
    <location>
        <begin position="1"/>
        <end position="17"/>
    </location>
</feature>
<evidence type="ECO:0000313" key="5">
    <source>
        <dbReference type="Proteomes" id="UP000281549"/>
    </source>
</evidence>
<feature type="region of interest" description="Disordered" evidence="1">
    <location>
        <begin position="207"/>
        <end position="228"/>
    </location>
</feature>
<keyword evidence="3" id="KW-0732">Signal</keyword>
<feature type="transmembrane region" description="Helical" evidence="2">
    <location>
        <begin position="301"/>
        <end position="318"/>
    </location>
</feature>
<organism evidence="4 5">
    <name type="scientific">Rozella allomycis (strain CSF55)</name>
    <dbReference type="NCBI Taxonomy" id="988480"/>
    <lineage>
        <taxon>Eukaryota</taxon>
        <taxon>Fungi</taxon>
        <taxon>Fungi incertae sedis</taxon>
        <taxon>Cryptomycota</taxon>
        <taxon>Cryptomycota incertae sedis</taxon>
        <taxon>Rozella</taxon>
    </lineage>
</organism>
<proteinExistence type="predicted"/>
<evidence type="ECO:0000256" key="1">
    <source>
        <dbReference type="SAM" id="MobiDB-lite"/>
    </source>
</evidence>
<name>A0A4P9YEG6_ROZAC</name>
<dbReference type="EMBL" id="ML005640">
    <property type="protein sequence ID" value="RKP17883.1"/>
    <property type="molecule type" value="Genomic_DNA"/>
</dbReference>
<keyword evidence="2" id="KW-1133">Transmembrane helix</keyword>
<gene>
    <name evidence="4" type="ORF">ROZALSC1DRAFT_23769</name>
</gene>
<keyword evidence="2" id="KW-0472">Membrane</keyword>
<reference evidence="5" key="1">
    <citation type="journal article" date="2018" name="Nat. Microbiol.">
        <title>Leveraging single-cell genomics to expand the fungal tree of life.</title>
        <authorList>
            <person name="Ahrendt S.R."/>
            <person name="Quandt C.A."/>
            <person name="Ciobanu D."/>
            <person name="Clum A."/>
            <person name="Salamov A."/>
            <person name="Andreopoulos B."/>
            <person name="Cheng J.F."/>
            <person name="Woyke T."/>
            <person name="Pelin A."/>
            <person name="Henrissat B."/>
            <person name="Reynolds N.K."/>
            <person name="Benny G.L."/>
            <person name="Smith M.E."/>
            <person name="James T.Y."/>
            <person name="Grigoriev I.V."/>
        </authorList>
    </citation>
    <scope>NUCLEOTIDE SEQUENCE [LARGE SCALE GENOMIC DNA]</scope>
    <source>
        <strain evidence="5">CSF55</strain>
    </source>
</reference>
<evidence type="ECO:0000256" key="2">
    <source>
        <dbReference type="SAM" id="Phobius"/>
    </source>
</evidence>